<dbReference type="RefSeq" id="WP_379694398.1">
    <property type="nucleotide sequence ID" value="NZ_JBHSXH010000009.1"/>
</dbReference>
<accession>A0ABD5U1H2</accession>
<dbReference type="CDD" id="cd03139">
    <property type="entry name" value="GATase1_PfpI_2"/>
    <property type="match status" value="1"/>
</dbReference>
<dbReference type="AlphaFoldDB" id="A0ABD5U1H2"/>
<protein>
    <submittedName>
        <fullName evidence="2">DJ-1/PfpI family protein</fullName>
        <ecNumber evidence="2">4.2.1.-</ecNumber>
    </submittedName>
</protein>
<evidence type="ECO:0000313" key="2">
    <source>
        <dbReference type="EMBL" id="MFC6824883.1"/>
    </source>
</evidence>
<evidence type="ECO:0000313" key="3">
    <source>
        <dbReference type="Proteomes" id="UP001596408"/>
    </source>
</evidence>
<dbReference type="Pfam" id="PF01965">
    <property type="entry name" value="DJ-1_PfpI"/>
    <property type="match status" value="1"/>
</dbReference>
<dbReference type="GO" id="GO:0016829">
    <property type="term" value="F:lyase activity"/>
    <property type="evidence" value="ECO:0007669"/>
    <property type="project" value="UniProtKB-KW"/>
</dbReference>
<dbReference type="SUPFAM" id="SSF52317">
    <property type="entry name" value="Class I glutamine amidotransferase-like"/>
    <property type="match status" value="1"/>
</dbReference>
<dbReference type="InterPro" id="IPR002818">
    <property type="entry name" value="DJ-1/PfpI"/>
</dbReference>
<comment type="caution">
    <text evidence="2">The sequence shown here is derived from an EMBL/GenBank/DDBJ whole genome shotgun (WGS) entry which is preliminary data.</text>
</comment>
<proteinExistence type="predicted"/>
<dbReference type="PANTHER" id="PTHR43130:SF3">
    <property type="entry name" value="HTH-TYPE TRANSCRIPTIONAL REGULATOR RV1931C"/>
    <property type="match status" value="1"/>
</dbReference>
<dbReference type="Gene3D" id="3.40.50.880">
    <property type="match status" value="1"/>
</dbReference>
<dbReference type="PANTHER" id="PTHR43130">
    <property type="entry name" value="ARAC-FAMILY TRANSCRIPTIONAL REGULATOR"/>
    <property type="match status" value="1"/>
</dbReference>
<dbReference type="Proteomes" id="UP001596408">
    <property type="component" value="Unassembled WGS sequence"/>
</dbReference>
<dbReference type="EMBL" id="JBHSXH010000009">
    <property type="protein sequence ID" value="MFC6824883.1"/>
    <property type="molecule type" value="Genomic_DNA"/>
</dbReference>
<keyword evidence="3" id="KW-1185">Reference proteome</keyword>
<evidence type="ECO:0000259" key="1">
    <source>
        <dbReference type="Pfam" id="PF01965"/>
    </source>
</evidence>
<sequence>MYNVRILLYDGFDELDAVGPYEVFRTAAGFGADCDVRLVTLDDRETVTANHGLEVAVDGQLNPEASVSTDLILVPGGGWSDATEPGAGMEAKKGDIPGALAAFAEFGMTVAGVCTGGMLLARAGLLEDRPAITHHSALSDLEDAGAEVRDARFVDDGDVLTAGGVTSGIDLALHVVEREFGSDIAAKVAREIEYDRRKESSSAVEIERTDG</sequence>
<gene>
    <name evidence="2" type="ORF">ACFQEV_07730</name>
</gene>
<dbReference type="InterPro" id="IPR029062">
    <property type="entry name" value="Class_I_gatase-like"/>
</dbReference>
<reference evidence="2 3" key="1">
    <citation type="journal article" date="2019" name="Int. J. Syst. Evol. Microbiol.">
        <title>The Global Catalogue of Microorganisms (GCM) 10K type strain sequencing project: providing services to taxonomists for standard genome sequencing and annotation.</title>
        <authorList>
            <consortium name="The Broad Institute Genomics Platform"/>
            <consortium name="The Broad Institute Genome Sequencing Center for Infectious Disease"/>
            <person name="Wu L."/>
            <person name="Ma J."/>
        </authorList>
    </citation>
    <scope>NUCLEOTIDE SEQUENCE [LARGE SCALE GENOMIC DNA]</scope>
    <source>
        <strain evidence="2 3">YIM 94188</strain>
    </source>
</reference>
<keyword evidence="2" id="KW-0456">Lyase</keyword>
<feature type="domain" description="DJ-1/PfpI" evidence="1">
    <location>
        <begin position="4"/>
        <end position="177"/>
    </location>
</feature>
<organism evidence="2 3">
    <name type="scientific">Halopelagius fulvigenes</name>
    <dbReference type="NCBI Taxonomy" id="1198324"/>
    <lineage>
        <taxon>Archaea</taxon>
        <taxon>Methanobacteriati</taxon>
        <taxon>Methanobacteriota</taxon>
        <taxon>Stenosarchaea group</taxon>
        <taxon>Halobacteria</taxon>
        <taxon>Halobacteriales</taxon>
        <taxon>Haloferacaceae</taxon>
    </lineage>
</organism>
<name>A0ABD5U1H2_9EURY</name>
<dbReference type="InterPro" id="IPR052158">
    <property type="entry name" value="INH-QAR"/>
</dbReference>
<dbReference type="EC" id="4.2.1.-" evidence="2"/>